<dbReference type="AlphaFoldDB" id="A0A7J6MW13"/>
<feature type="region of interest" description="Disordered" evidence="2">
    <location>
        <begin position="475"/>
        <end position="507"/>
    </location>
</feature>
<proteinExistence type="predicted"/>
<dbReference type="Proteomes" id="UP000591131">
    <property type="component" value="Unassembled WGS sequence"/>
</dbReference>
<sequence length="538" mass="62342">MSHPFGWSTNDDSTSDGEDNEEIDCCDDAIIVGRKTVNGATKKMGDLAWKLEILARKCEPKPWYRILADDPDRPKTLYWLEKRVVILEKELREALLTLERTSLESGDYHAECLRYIARLEDMTNKYEAAMRKVAFLENALKESEERGHLTEAELASRRHETRVAVETLQLEVQHLRIHRDKLEKSLYECRQMIKEMKEEAERMMEVMENDRLEGEAREDQLKRHLKATTERLAQVRVENRKLLEYIKTTTEQYIKDGKEWKKMLGKLNLQAKDFNSGRAKTAELVRELEIGIERRMEEWRGTEERFQREIEASYSARDEMIAEAAGCRVKMEEVEKERRDTEMDLASIKLEFGRRERELLDELSTVTTQLADTKEELAQALDTLNCVDDNVEDDCNYNLEFGVPVIGPRKLRGEVLCVGCRNRVVFAGYGPKTGALKVSSALPPPKLDEVVDDFMADYTDAKRRVKLRRNIERAHREAEGKIGSRGGSDGERTRPSTRETGTPQNCRRLQKRAVWELMHAGRPSSNSSRCELPVLWRK</sequence>
<feature type="compositionally biased region" description="Polar residues" evidence="2">
    <location>
        <begin position="498"/>
        <end position="507"/>
    </location>
</feature>
<evidence type="ECO:0000256" key="1">
    <source>
        <dbReference type="SAM" id="Coils"/>
    </source>
</evidence>
<evidence type="ECO:0000313" key="4">
    <source>
        <dbReference type="Proteomes" id="UP000591131"/>
    </source>
</evidence>
<organism evidence="3 4">
    <name type="scientific">Perkinsus chesapeaki</name>
    <name type="common">Clam parasite</name>
    <name type="synonym">Perkinsus andrewsi</name>
    <dbReference type="NCBI Taxonomy" id="330153"/>
    <lineage>
        <taxon>Eukaryota</taxon>
        <taxon>Sar</taxon>
        <taxon>Alveolata</taxon>
        <taxon>Perkinsozoa</taxon>
        <taxon>Perkinsea</taxon>
        <taxon>Perkinsida</taxon>
        <taxon>Perkinsidae</taxon>
        <taxon>Perkinsus</taxon>
    </lineage>
</organism>
<dbReference type="OrthoDB" id="10355889at2759"/>
<gene>
    <name evidence="3" type="ORF">FOL47_007235</name>
</gene>
<feature type="compositionally biased region" description="Basic and acidic residues" evidence="2">
    <location>
        <begin position="475"/>
        <end position="497"/>
    </location>
</feature>
<feature type="coiled-coil region" evidence="1">
    <location>
        <begin position="84"/>
        <end position="238"/>
    </location>
</feature>
<feature type="region of interest" description="Disordered" evidence="2">
    <location>
        <begin position="1"/>
        <end position="21"/>
    </location>
</feature>
<protein>
    <submittedName>
        <fullName evidence="3">Uncharacterized protein</fullName>
    </submittedName>
</protein>
<keyword evidence="1" id="KW-0175">Coiled coil</keyword>
<dbReference type="EMBL" id="JAAPAO010000042">
    <property type="protein sequence ID" value="KAF4675809.1"/>
    <property type="molecule type" value="Genomic_DNA"/>
</dbReference>
<keyword evidence="4" id="KW-1185">Reference proteome</keyword>
<accession>A0A7J6MW13</accession>
<name>A0A7J6MW13_PERCH</name>
<comment type="caution">
    <text evidence="3">The sequence shown here is derived from an EMBL/GenBank/DDBJ whole genome shotgun (WGS) entry which is preliminary data.</text>
</comment>
<evidence type="ECO:0000313" key="3">
    <source>
        <dbReference type="EMBL" id="KAF4675809.1"/>
    </source>
</evidence>
<feature type="coiled-coil region" evidence="1">
    <location>
        <begin position="317"/>
        <end position="390"/>
    </location>
</feature>
<evidence type="ECO:0000256" key="2">
    <source>
        <dbReference type="SAM" id="MobiDB-lite"/>
    </source>
</evidence>
<reference evidence="3 4" key="1">
    <citation type="submission" date="2020-04" db="EMBL/GenBank/DDBJ databases">
        <title>Perkinsus chesapeaki whole genome sequence.</title>
        <authorList>
            <person name="Bogema D.R."/>
        </authorList>
    </citation>
    <scope>NUCLEOTIDE SEQUENCE [LARGE SCALE GENOMIC DNA]</scope>
    <source>
        <strain evidence="3">ATCC PRA-425</strain>
    </source>
</reference>